<dbReference type="InterPro" id="IPR023100">
    <property type="entry name" value="D-aminoacylase_insert_dom_sf"/>
</dbReference>
<dbReference type="AlphaFoldDB" id="A0A1S1MY54"/>
<feature type="domain" description="Amidohydrolase 3" evidence="1">
    <location>
        <begin position="50"/>
        <end position="463"/>
    </location>
</feature>
<dbReference type="Proteomes" id="UP000179786">
    <property type="component" value="Unassembled WGS sequence"/>
</dbReference>
<organism evidence="2 3">
    <name type="scientific">Pseudoalteromonas amylolytica</name>
    <dbReference type="NCBI Taxonomy" id="1859457"/>
    <lineage>
        <taxon>Bacteria</taxon>
        <taxon>Pseudomonadati</taxon>
        <taxon>Pseudomonadota</taxon>
        <taxon>Gammaproteobacteria</taxon>
        <taxon>Alteromonadales</taxon>
        <taxon>Pseudoalteromonadaceae</taxon>
        <taxon>Pseudoalteromonas</taxon>
    </lineage>
</organism>
<dbReference type="CDD" id="cd01297">
    <property type="entry name" value="D-aminoacylase"/>
    <property type="match status" value="1"/>
</dbReference>
<dbReference type="PANTHER" id="PTHR11647">
    <property type="entry name" value="HYDRANTOINASE/DIHYDROPYRIMIDINASE FAMILY MEMBER"/>
    <property type="match status" value="1"/>
</dbReference>
<dbReference type="InterPro" id="IPR032466">
    <property type="entry name" value="Metal_Hydrolase"/>
</dbReference>
<protein>
    <submittedName>
        <fullName evidence="2">D-aminoacylase</fullName>
    </submittedName>
</protein>
<reference evidence="2 3" key="1">
    <citation type="submission" date="2016-09" db="EMBL/GenBank/DDBJ databases">
        <title>Pseudoalteromonas amylolytica sp. nov., isolated from the surface seawater.</title>
        <authorList>
            <person name="Wu Y.-H."/>
            <person name="Cheng H."/>
            <person name="Jin X.-B."/>
            <person name="Wang C.-S."/>
            <person name="Xu X.-W."/>
        </authorList>
    </citation>
    <scope>NUCLEOTIDE SEQUENCE [LARGE SCALE GENOMIC DNA]</scope>
    <source>
        <strain evidence="2 3">JW1</strain>
    </source>
</reference>
<dbReference type="SUPFAM" id="SSF51338">
    <property type="entry name" value="Composite domain of metallo-dependent hydrolases"/>
    <property type="match status" value="1"/>
</dbReference>
<dbReference type="GO" id="GO:0016812">
    <property type="term" value="F:hydrolase activity, acting on carbon-nitrogen (but not peptide) bonds, in cyclic amides"/>
    <property type="evidence" value="ECO:0007669"/>
    <property type="project" value="TreeGrafter"/>
</dbReference>
<gene>
    <name evidence="2" type="ORF">BET10_09580</name>
</gene>
<dbReference type="InterPro" id="IPR011059">
    <property type="entry name" value="Metal-dep_hydrolase_composite"/>
</dbReference>
<sequence length="490" mass="53891">MTGTVQVDTIIHNVMIYNGEYSEPTFGGVAILDEHIVAVEDVSHYRAKQYIDGNGYALAPGFIDVHTHDDLEVLRNPHMLSKLSQGVTTVITGNCGISAAPFSGCDKVVDPINLLGVDTEFKFATLAEYRACYAKVRPSVNTAMLIGHTSLRAQVMSSLGRSATDEEIAQMKKLLSEALTDGAVGFSTGLAYGNANAASFDEVSELLQCLVPYKGIYTTHLRTEFDGILDAMDEAFTSARSAQVPLVISHLKCAGKSNWGRAQQVLAHLQEQRQQQPVGCDCYPYAASSSTLDLKQVTQESEIFITWSEPHPDMAKRTLKDIASKWQVSLLQAAQKLSPAGAVYHCMDEQDVQDIVSHQHTMIGSDGLPCDPHPHPRLWGTFARVLGRYVRELNSLDLSLAIHKMTALSSQTFGLKNRGAIKVGYFADLVLFDANTVSDQATYSQPHKPARGIKHVWVNGRTSFKEGDDQVSIQRRYRAGRFLARLDNQE</sequence>
<dbReference type="Gene3D" id="2.30.40.10">
    <property type="entry name" value="Urease, subunit C, domain 1"/>
    <property type="match status" value="1"/>
</dbReference>
<dbReference type="Pfam" id="PF07969">
    <property type="entry name" value="Amidohydro_3"/>
    <property type="match status" value="1"/>
</dbReference>
<dbReference type="GO" id="GO:0016811">
    <property type="term" value="F:hydrolase activity, acting on carbon-nitrogen (but not peptide) bonds, in linear amides"/>
    <property type="evidence" value="ECO:0007669"/>
    <property type="project" value="InterPro"/>
</dbReference>
<dbReference type="OrthoDB" id="9766983at2"/>
<name>A0A1S1MY54_9GAMM</name>
<dbReference type="RefSeq" id="WP_070984687.1">
    <property type="nucleotide sequence ID" value="NZ_MKJU01000025.1"/>
</dbReference>
<dbReference type="InterPro" id="IPR050378">
    <property type="entry name" value="Metallo-dep_Hydrolases_sf"/>
</dbReference>
<accession>A0A1S1MY54</accession>
<evidence type="ECO:0000259" key="1">
    <source>
        <dbReference type="Pfam" id="PF07969"/>
    </source>
</evidence>
<dbReference type="Gene3D" id="3.30.1490.130">
    <property type="entry name" value="D-aminoacylase. Domain 3"/>
    <property type="match status" value="1"/>
</dbReference>
<dbReference type="SUPFAM" id="SSF51556">
    <property type="entry name" value="Metallo-dependent hydrolases"/>
    <property type="match status" value="1"/>
</dbReference>
<evidence type="ECO:0000313" key="2">
    <source>
        <dbReference type="EMBL" id="OHU91104.1"/>
    </source>
</evidence>
<dbReference type="GO" id="GO:0005829">
    <property type="term" value="C:cytosol"/>
    <property type="evidence" value="ECO:0007669"/>
    <property type="project" value="TreeGrafter"/>
</dbReference>
<dbReference type="PANTHER" id="PTHR11647:SF1">
    <property type="entry name" value="COLLAPSIN RESPONSE MEDIATOR PROTEIN"/>
    <property type="match status" value="1"/>
</dbReference>
<comment type="caution">
    <text evidence="2">The sequence shown here is derived from an EMBL/GenBank/DDBJ whole genome shotgun (WGS) entry which is preliminary data.</text>
</comment>
<keyword evidence="3" id="KW-1185">Reference proteome</keyword>
<evidence type="ECO:0000313" key="3">
    <source>
        <dbReference type="Proteomes" id="UP000179786"/>
    </source>
</evidence>
<dbReference type="EMBL" id="MKJU01000025">
    <property type="protein sequence ID" value="OHU91104.1"/>
    <property type="molecule type" value="Genomic_DNA"/>
</dbReference>
<dbReference type="Gene3D" id="3.20.20.140">
    <property type="entry name" value="Metal-dependent hydrolases"/>
    <property type="match status" value="1"/>
</dbReference>
<dbReference type="STRING" id="1859457.BET10_09580"/>
<dbReference type="InterPro" id="IPR013108">
    <property type="entry name" value="Amidohydro_3"/>
</dbReference>
<proteinExistence type="predicted"/>